<dbReference type="PROSITE" id="PS51384">
    <property type="entry name" value="FAD_FR"/>
    <property type="match status" value="1"/>
</dbReference>
<protein>
    <recommendedName>
        <fullName evidence="1">FAD-binding FR-type domain-containing protein</fullName>
    </recommendedName>
</protein>
<dbReference type="AlphaFoldDB" id="A0A0A7UV67"/>
<dbReference type="SUPFAM" id="SSF52343">
    <property type="entry name" value="Ferredoxin reductase-like, C-terminal NADP-linked domain"/>
    <property type="match status" value="1"/>
</dbReference>
<keyword evidence="3" id="KW-1185">Reference proteome</keyword>
<feature type="domain" description="FAD-binding FR-type" evidence="1">
    <location>
        <begin position="4"/>
        <end position="99"/>
    </location>
</feature>
<dbReference type="Pfam" id="PF00970">
    <property type="entry name" value="FAD_binding_6"/>
    <property type="match status" value="1"/>
</dbReference>
<gene>
    <name evidence="2" type="ORF">OY14_00675</name>
</gene>
<accession>A0A0A7UV67</accession>
<dbReference type="KEGG" id="bchi:OY14_00675"/>
<dbReference type="InterPro" id="IPR001433">
    <property type="entry name" value="OxRdtase_FAD/NAD-bd"/>
</dbReference>
<sequence length="218" mass="25358">MILDGKISLTVLDNKSLNNKNYVLRFERKNIIFKEGQYLLLSLQNFHSREYSIYSGVDDNFFEVLIRELEVGNISKKLRMLQAGDQIYADGPFGHFVLNDKHLKQNKLHYFIATGTGISPFHSFVKSKANLFYKLIHGIKTKSDKYNFKDYENYTSCISKDKEGDFSGRVTDYLKNDKIDSSNTVFYICGNNWMAFDVLDILREKSVACKNIKTEIYF</sequence>
<dbReference type="Proteomes" id="UP000030940">
    <property type="component" value="Chromosome"/>
</dbReference>
<dbReference type="PANTHER" id="PTHR43513">
    <property type="entry name" value="DIHYDROOROTATE DEHYDROGENASE B (NAD(+)), ELECTRON TRANSFER SUBUNIT"/>
    <property type="match status" value="1"/>
</dbReference>
<evidence type="ECO:0000313" key="2">
    <source>
        <dbReference type="EMBL" id="AJA89980.1"/>
    </source>
</evidence>
<dbReference type="PRINTS" id="PR00410">
    <property type="entry name" value="PHEHYDRXLASE"/>
</dbReference>
<proteinExistence type="predicted"/>
<name>A0A0A7UV67_9SPIR</name>
<dbReference type="EMBL" id="CP009910">
    <property type="protein sequence ID" value="AJA89980.1"/>
    <property type="molecule type" value="Genomic_DNA"/>
</dbReference>
<evidence type="ECO:0000313" key="3">
    <source>
        <dbReference type="Proteomes" id="UP000030940"/>
    </source>
</evidence>
<dbReference type="InterPro" id="IPR050353">
    <property type="entry name" value="PyrK_electron_transfer"/>
</dbReference>
<dbReference type="STRING" id="1245910.OY14_00675"/>
<reference evidence="2 3" key="1">
    <citation type="journal article" date="2015" name="Genome Announc.">
        <title>Genome Sequence of Borrelia chilensis VA1, a South American Member of the Lyme Borreliosis Group.</title>
        <authorList>
            <person name="Huang W."/>
            <person name="Ojaimi C."/>
            <person name="Fallon J.T."/>
            <person name="Travisany D."/>
            <person name="Maass A."/>
            <person name="Ivanova L."/>
            <person name="Tomova A."/>
            <person name="Gonzalez-Acuna D."/>
            <person name="Godfrey H.P."/>
            <person name="Cabello F.C."/>
        </authorList>
    </citation>
    <scope>NUCLEOTIDE SEQUENCE [LARGE SCALE GENOMIC DNA]</scope>
    <source>
        <strain evidence="2 3">VA1</strain>
    </source>
</reference>
<dbReference type="InterPro" id="IPR017927">
    <property type="entry name" value="FAD-bd_FR_type"/>
</dbReference>
<dbReference type="InterPro" id="IPR008333">
    <property type="entry name" value="Cbr1-like_FAD-bd_dom"/>
</dbReference>
<dbReference type="GO" id="GO:0016491">
    <property type="term" value="F:oxidoreductase activity"/>
    <property type="evidence" value="ECO:0007669"/>
    <property type="project" value="InterPro"/>
</dbReference>
<organism evidence="2 3">
    <name type="scientific">Borreliella chilensis</name>
    <dbReference type="NCBI Taxonomy" id="1245910"/>
    <lineage>
        <taxon>Bacteria</taxon>
        <taxon>Pseudomonadati</taxon>
        <taxon>Spirochaetota</taxon>
        <taxon>Spirochaetia</taxon>
        <taxon>Spirochaetales</taxon>
        <taxon>Borreliaceae</taxon>
        <taxon>Borreliella</taxon>
    </lineage>
</organism>
<evidence type="ECO:0000259" key="1">
    <source>
        <dbReference type="PROSITE" id="PS51384"/>
    </source>
</evidence>
<dbReference type="Gene3D" id="3.40.50.80">
    <property type="entry name" value="Nucleotide-binding domain of ferredoxin-NADP reductase (FNR) module"/>
    <property type="match status" value="1"/>
</dbReference>
<dbReference type="PANTHER" id="PTHR43513:SF3">
    <property type="entry name" value="DIHYDROOROTATE DEHYDROGENASE B (NAD(+)), ELECTRON TRANSFER SUBUNIT-RELATED"/>
    <property type="match status" value="1"/>
</dbReference>
<dbReference type="InterPro" id="IPR039261">
    <property type="entry name" value="FNR_nucleotide-bd"/>
</dbReference>
<dbReference type="SUPFAM" id="SSF63380">
    <property type="entry name" value="Riboflavin synthase domain-like"/>
    <property type="match status" value="1"/>
</dbReference>
<dbReference type="HOGENOM" id="CLU_003827_3_1_12"/>
<dbReference type="Gene3D" id="2.40.30.10">
    <property type="entry name" value="Translation factors"/>
    <property type="match status" value="1"/>
</dbReference>
<dbReference type="InterPro" id="IPR017938">
    <property type="entry name" value="Riboflavin_synthase-like_b-brl"/>
</dbReference>
<dbReference type="Pfam" id="PF00175">
    <property type="entry name" value="NAD_binding_1"/>
    <property type="match status" value="1"/>
</dbReference>